<evidence type="ECO:0000256" key="5">
    <source>
        <dbReference type="ARBA" id="ARBA00022989"/>
    </source>
</evidence>
<feature type="transmembrane region" description="Helical" evidence="8">
    <location>
        <begin position="632"/>
        <end position="651"/>
    </location>
</feature>
<comment type="caution">
    <text evidence="8">Lacks conserved residue(s) required for the propagation of feature annotation.</text>
</comment>
<evidence type="ECO:0000256" key="3">
    <source>
        <dbReference type="ARBA" id="ARBA00022448"/>
    </source>
</evidence>
<reference evidence="10" key="1">
    <citation type="submission" date="2021-08" db="EMBL/GenBank/DDBJ databases">
        <title>WGS assembly of Ceratopteris richardii.</title>
        <authorList>
            <person name="Marchant D.B."/>
            <person name="Chen G."/>
            <person name="Jenkins J."/>
            <person name="Shu S."/>
            <person name="Leebens-Mack J."/>
            <person name="Grimwood J."/>
            <person name="Schmutz J."/>
            <person name="Soltis P."/>
            <person name="Soltis D."/>
            <person name="Chen Z.-H."/>
        </authorList>
    </citation>
    <scope>NUCLEOTIDE SEQUENCE</scope>
    <source>
        <strain evidence="10">Whitten #5841</strain>
        <tissue evidence="10">Leaf</tissue>
    </source>
</reference>
<organism evidence="10 11">
    <name type="scientific">Ceratopteris richardii</name>
    <name type="common">Triangle waterfern</name>
    <dbReference type="NCBI Taxonomy" id="49495"/>
    <lineage>
        <taxon>Eukaryota</taxon>
        <taxon>Viridiplantae</taxon>
        <taxon>Streptophyta</taxon>
        <taxon>Embryophyta</taxon>
        <taxon>Tracheophyta</taxon>
        <taxon>Polypodiopsida</taxon>
        <taxon>Polypodiidae</taxon>
        <taxon>Polypodiales</taxon>
        <taxon>Pteridineae</taxon>
        <taxon>Pteridaceae</taxon>
        <taxon>Parkerioideae</taxon>
        <taxon>Ceratopteris</taxon>
    </lineage>
</organism>
<feature type="transmembrane region" description="Helical" evidence="8">
    <location>
        <begin position="663"/>
        <end position="682"/>
    </location>
</feature>
<comment type="caution">
    <text evidence="10">The sequence shown here is derived from an EMBL/GenBank/DDBJ whole genome shotgun (WGS) entry which is preliminary data.</text>
</comment>
<dbReference type="EMBL" id="CM035409">
    <property type="protein sequence ID" value="KAH7439893.1"/>
    <property type="molecule type" value="Genomic_DNA"/>
</dbReference>
<keyword evidence="4 8" id="KW-0812">Transmembrane</keyword>
<dbReference type="InterPro" id="IPR014024">
    <property type="entry name" value="Auxin_eff_plant"/>
</dbReference>
<feature type="transmembrane region" description="Helical" evidence="8">
    <location>
        <begin position="694"/>
        <end position="715"/>
    </location>
</feature>
<dbReference type="PANTHER" id="PTHR31752">
    <property type="entry name" value="AUXIN EFFLUX CARRIER COMPONENT 1B-RELATED"/>
    <property type="match status" value="1"/>
</dbReference>
<evidence type="ECO:0000256" key="7">
    <source>
        <dbReference type="ARBA" id="ARBA00023294"/>
    </source>
</evidence>
<evidence type="ECO:0000313" key="11">
    <source>
        <dbReference type="Proteomes" id="UP000825935"/>
    </source>
</evidence>
<feature type="compositionally biased region" description="Polar residues" evidence="9">
    <location>
        <begin position="382"/>
        <end position="393"/>
    </location>
</feature>
<dbReference type="EMBL" id="CM035409">
    <property type="protein sequence ID" value="KAH7439894.1"/>
    <property type="molecule type" value="Genomic_DNA"/>
</dbReference>
<protein>
    <recommendedName>
        <fullName evidence="8">Auxin efflux carrier component</fullName>
    </recommendedName>
</protein>
<comment type="similarity">
    <text evidence="2 8">Belongs to the auxin efflux carrier (TC 2.A.69.1) family.</text>
</comment>
<feature type="transmembrane region" description="Helical" evidence="8">
    <location>
        <begin position="753"/>
        <end position="773"/>
    </location>
</feature>
<proteinExistence type="inferred from homology"/>
<dbReference type="GO" id="GO:0005886">
    <property type="term" value="C:plasma membrane"/>
    <property type="evidence" value="ECO:0007669"/>
    <property type="project" value="TreeGrafter"/>
</dbReference>
<feature type="transmembrane region" description="Helical" evidence="8">
    <location>
        <begin position="721"/>
        <end position="741"/>
    </location>
</feature>
<accession>A0A8T2V2A8</accession>
<comment type="function">
    <text evidence="8">May act as a component of the auxin efflux carrier.</text>
</comment>
<gene>
    <name evidence="10" type="ORF">KP509_04G080600</name>
</gene>
<keyword evidence="3 8" id="KW-0813">Transport</keyword>
<evidence type="ECO:0000256" key="6">
    <source>
        <dbReference type="ARBA" id="ARBA00023136"/>
    </source>
</evidence>
<dbReference type="GO" id="GO:0009734">
    <property type="term" value="P:auxin-activated signaling pathway"/>
    <property type="evidence" value="ECO:0007669"/>
    <property type="project" value="UniProtKB-UniRule"/>
</dbReference>
<dbReference type="GO" id="GO:0010329">
    <property type="term" value="F:auxin efflux transmembrane transporter activity"/>
    <property type="evidence" value="ECO:0007669"/>
    <property type="project" value="TreeGrafter"/>
</dbReference>
<feature type="region of interest" description="Disordered" evidence="9">
    <location>
        <begin position="559"/>
        <end position="593"/>
    </location>
</feature>
<feature type="transmembrane region" description="Helical" evidence="8">
    <location>
        <begin position="31"/>
        <end position="59"/>
    </location>
</feature>
<feature type="compositionally biased region" description="Polar residues" evidence="9">
    <location>
        <begin position="574"/>
        <end position="593"/>
    </location>
</feature>
<evidence type="ECO:0000256" key="1">
    <source>
        <dbReference type="ARBA" id="ARBA00004141"/>
    </source>
</evidence>
<keyword evidence="7 8" id="KW-0927">Auxin signaling pathway</keyword>
<feature type="transmembrane region" description="Helical" evidence="8">
    <location>
        <begin position="7"/>
        <end position="25"/>
    </location>
</feature>
<dbReference type="AlphaFoldDB" id="A0A8T2V2A8"/>
<dbReference type="InterPro" id="IPR051107">
    <property type="entry name" value="Auxin_Efflux_Carrier"/>
</dbReference>
<dbReference type="NCBIfam" id="TIGR00946">
    <property type="entry name" value="2a69"/>
    <property type="match status" value="1"/>
</dbReference>
<dbReference type="PANTHER" id="PTHR31752:SF18">
    <property type="entry name" value="AUXIN EFFLUX CARRIER COMPONENT 1"/>
    <property type="match status" value="1"/>
</dbReference>
<sequence length="776" mass="84537">MITGKDMYDVLSAMVPLYVAMMLGYGSVRWWGIFSAVQCSGINRFVAVFAVPLLSFSFISKNNPFKMDGKFILADSASKVVVLTLLACWAKLSRYGSLDWLITLFSVSTLPNTLVMGIPLLDAMYGSYYGKLMVQVVVLQSIIWYTLLLFLFELRAARILLLEQFPENAASIVSFKVDPDVMSLDGREPLQTEAQVGEDGKIRVFIRRSISASQQYELFASPRRSSAVNLFASPRRSSAMNLDLFASPRRSTMMNMDLYASPRRSNMNHNHTLDLFAMGLTSVPSSKAITPRPSNLTGAEIYSLATPTSQAAPRDITLGFTSTFNEPLATTQYQNALSHHLYGGLIGRSSTSQHHPSAHPATAASPRPSNFTSCEMYSLQSSKCPTPRASNFQPGHHENAENPSVQKPGPLMTVTTPDAHTSFGKFNAVPTALKPEKDSLSPLNNSTSSNSTVVPHAPSGPDQYHAQTDLHIQRHGGVQSFIWSSSTSTPTNSEALVVDQSPEHLSASFHHQVNQDAPSGSVHHPEKTALKGKQIDFPTSMTTPTIVAEDFSFGSRTQLVGSPKKGNYEDEKATNSYPTPSKLQQGTPSNNGNMKSKADFDKHASLTVLPSSTIMIKLILQMVLRKLIRNPNTYASLIGITWSLIAYRYGVTMPKMIEGSLRILWQAGLGMAMFSLGLFMALQPSLIPCGKSLAVFAMAVRFLTGPAVMAAASIAVGLRGVHLHAAIVQAALPQGIVPFVFSREYDLHPDILSTAVIFGMLVALPTTLLYYVLLGI</sequence>
<keyword evidence="5 8" id="KW-1133">Transmembrane helix</keyword>
<evidence type="ECO:0000256" key="9">
    <source>
        <dbReference type="SAM" id="MobiDB-lite"/>
    </source>
</evidence>
<keyword evidence="6 8" id="KW-0472">Membrane</keyword>
<dbReference type="OrthoDB" id="2133778at2759"/>
<dbReference type="Pfam" id="PF03547">
    <property type="entry name" value="Mem_trans"/>
    <property type="match status" value="1"/>
</dbReference>
<dbReference type="EMBL" id="CM035409">
    <property type="protein sequence ID" value="KAH7439895.1"/>
    <property type="molecule type" value="Genomic_DNA"/>
</dbReference>
<evidence type="ECO:0000256" key="4">
    <source>
        <dbReference type="ARBA" id="ARBA00022692"/>
    </source>
</evidence>
<feature type="transmembrane region" description="Helical" evidence="8">
    <location>
        <begin position="132"/>
        <end position="152"/>
    </location>
</feature>
<evidence type="ECO:0000256" key="2">
    <source>
        <dbReference type="ARBA" id="ARBA00009177"/>
    </source>
</evidence>
<feature type="compositionally biased region" description="Low complexity" evidence="9">
    <location>
        <begin position="440"/>
        <end position="455"/>
    </location>
</feature>
<feature type="region of interest" description="Disordered" evidence="9">
    <location>
        <begin position="435"/>
        <end position="458"/>
    </location>
</feature>
<keyword evidence="11" id="KW-1185">Reference proteome</keyword>
<feature type="region of interest" description="Disordered" evidence="9">
    <location>
        <begin position="382"/>
        <end position="409"/>
    </location>
</feature>
<feature type="compositionally biased region" description="Low complexity" evidence="9">
    <location>
        <begin position="352"/>
        <end position="369"/>
    </location>
</feature>
<dbReference type="InterPro" id="IPR004776">
    <property type="entry name" value="Mem_transp_PIN-like"/>
</dbReference>
<feature type="region of interest" description="Disordered" evidence="9">
    <location>
        <begin position="347"/>
        <end position="369"/>
    </location>
</feature>
<feature type="transmembrane region" description="Helical" evidence="8">
    <location>
        <begin position="98"/>
        <end position="120"/>
    </location>
</feature>
<evidence type="ECO:0000256" key="8">
    <source>
        <dbReference type="RuleBase" id="RU362108"/>
    </source>
</evidence>
<evidence type="ECO:0000313" key="10">
    <source>
        <dbReference type="EMBL" id="KAH7439894.1"/>
    </source>
</evidence>
<dbReference type="OMA" id="IAYRYDI"/>
<dbReference type="GO" id="GO:0005783">
    <property type="term" value="C:endoplasmic reticulum"/>
    <property type="evidence" value="ECO:0007669"/>
    <property type="project" value="TreeGrafter"/>
</dbReference>
<comment type="subcellular location">
    <subcellularLocation>
        <location evidence="1 8">Membrane</location>
        <topology evidence="1 8">Multi-pass membrane protein</topology>
    </subcellularLocation>
</comment>
<dbReference type="GO" id="GO:0009926">
    <property type="term" value="P:auxin polar transport"/>
    <property type="evidence" value="ECO:0007669"/>
    <property type="project" value="TreeGrafter"/>
</dbReference>
<name>A0A8T2V2A8_CERRI</name>
<dbReference type="Proteomes" id="UP000825935">
    <property type="component" value="Chromosome 4"/>
</dbReference>